<feature type="chain" id="PRO_5046611413" description="HTH luxR-type domain-containing protein" evidence="3">
    <location>
        <begin position="24"/>
        <end position="532"/>
    </location>
</feature>
<dbReference type="InterPro" id="IPR000792">
    <property type="entry name" value="Tscrpt_reg_LuxR_C"/>
</dbReference>
<dbReference type="InterPro" id="IPR016032">
    <property type="entry name" value="Sig_transdc_resp-reg_C-effctor"/>
</dbReference>
<evidence type="ECO:0000256" key="1">
    <source>
        <dbReference type="SAM" id="Coils"/>
    </source>
</evidence>
<name>A0ABP8CD98_9FLAO</name>
<dbReference type="Gene3D" id="1.25.40.10">
    <property type="entry name" value="Tetratricopeptide repeat domain"/>
    <property type="match status" value="1"/>
</dbReference>
<comment type="caution">
    <text evidence="5">The sequence shown here is derived from an EMBL/GenBank/DDBJ whole genome shotgun (WGS) entry which is preliminary data.</text>
</comment>
<feature type="domain" description="HTH luxR-type" evidence="4">
    <location>
        <begin position="471"/>
        <end position="528"/>
    </location>
</feature>
<dbReference type="RefSeq" id="WP_344788734.1">
    <property type="nucleotide sequence ID" value="NZ_BAABCA010000005.1"/>
</dbReference>
<keyword evidence="2" id="KW-0472">Membrane</keyword>
<dbReference type="SMART" id="SM00421">
    <property type="entry name" value="HTH_LUXR"/>
    <property type="match status" value="1"/>
</dbReference>
<dbReference type="Proteomes" id="UP001501496">
    <property type="component" value="Unassembled WGS sequence"/>
</dbReference>
<protein>
    <recommendedName>
        <fullName evidence="4">HTH luxR-type domain-containing protein</fullName>
    </recommendedName>
</protein>
<evidence type="ECO:0000313" key="5">
    <source>
        <dbReference type="EMBL" id="GAA4237886.1"/>
    </source>
</evidence>
<feature type="signal peptide" evidence="3">
    <location>
        <begin position="1"/>
        <end position="23"/>
    </location>
</feature>
<feature type="coiled-coil region" evidence="1">
    <location>
        <begin position="306"/>
        <end position="333"/>
    </location>
</feature>
<dbReference type="SUPFAM" id="SSF46894">
    <property type="entry name" value="C-terminal effector domain of the bipartite response regulators"/>
    <property type="match status" value="1"/>
</dbReference>
<keyword evidence="6" id="KW-1185">Reference proteome</keyword>
<evidence type="ECO:0000313" key="6">
    <source>
        <dbReference type="Proteomes" id="UP001501496"/>
    </source>
</evidence>
<keyword evidence="2" id="KW-0812">Transmembrane</keyword>
<feature type="transmembrane region" description="Helical" evidence="2">
    <location>
        <begin position="340"/>
        <end position="364"/>
    </location>
</feature>
<reference evidence="6" key="1">
    <citation type="journal article" date="2019" name="Int. J. Syst. Evol. Microbiol.">
        <title>The Global Catalogue of Microorganisms (GCM) 10K type strain sequencing project: providing services to taxonomists for standard genome sequencing and annotation.</title>
        <authorList>
            <consortium name="The Broad Institute Genomics Platform"/>
            <consortium name="The Broad Institute Genome Sequencing Center for Infectious Disease"/>
            <person name="Wu L."/>
            <person name="Ma J."/>
        </authorList>
    </citation>
    <scope>NUCLEOTIDE SEQUENCE [LARGE SCALE GENOMIC DNA]</scope>
    <source>
        <strain evidence="6">JCM 17630</strain>
    </source>
</reference>
<dbReference type="SUPFAM" id="SSF48452">
    <property type="entry name" value="TPR-like"/>
    <property type="match status" value="1"/>
</dbReference>
<accession>A0ABP8CD98</accession>
<gene>
    <name evidence="5" type="ORF">GCM10022291_26210</name>
</gene>
<proteinExistence type="predicted"/>
<keyword evidence="2" id="KW-1133">Transmembrane helix</keyword>
<keyword evidence="1" id="KW-0175">Coiled coil</keyword>
<evidence type="ECO:0000256" key="2">
    <source>
        <dbReference type="SAM" id="Phobius"/>
    </source>
</evidence>
<dbReference type="InterPro" id="IPR011990">
    <property type="entry name" value="TPR-like_helical_dom_sf"/>
</dbReference>
<dbReference type="EMBL" id="BAABCA010000005">
    <property type="protein sequence ID" value="GAA4237886.1"/>
    <property type="molecule type" value="Genomic_DNA"/>
</dbReference>
<evidence type="ECO:0000259" key="4">
    <source>
        <dbReference type="SMART" id="SM00421"/>
    </source>
</evidence>
<evidence type="ECO:0000256" key="3">
    <source>
        <dbReference type="SAM" id="SignalP"/>
    </source>
</evidence>
<sequence>MSFNLIKSIFQVGCFLLTNVLLAQQSSSEVNSAIKTDSIQIKLNTDLEYFTKKKDTLEIVNTRIKRIKYYSKKGLYSKSYDEVWQSLHLLESPKFLTQRIEILDRLISLYIIFEQKDKAYKNLEKSINLVKNNSLNEKDKSKLLARLYNLEAWIEIRLTSNYDKAEALALKSIEAYKKTTAIIPDYSQIQLAHIYIKNEKLKEAKNILFKLQKDYPLPLKPIHALLHERIGQYYDAKKERDSAIYYFKTSLAAIDKFENHPDKKLQVAKKLSENYLAIKNYKLAYKYLLLTSNINDKIFSFSKSQNKELFEIKNKYESQLQENKEAIKSQQIKILENEKVFWRLRVILIVLFLFSAFGFVFFYFNRRSRIKILNQDFINQRQKDEIAKQDEILELKNKELLTSALQLLERDTLQEDIKKQLNTLHVKGDNIAIIKGIKNALKTSTTGKWKEFQAHFTKVNDSFFSSLKVQYPLLTPTDLKMCAFIKLGFSSKDMAQIMGITVEGINTSRSRLRKKMSLDRKVVLSEFLQSFS</sequence>
<organism evidence="5 6">
    <name type="scientific">Postechiella marina</name>
    <dbReference type="NCBI Taxonomy" id="943941"/>
    <lineage>
        <taxon>Bacteria</taxon>
        <taxon>Pseudomonadati</taxon>
        <taxon>Bacteroidota</taxon>
        <taxon>Flavobacteriia</taxon>
        <taxon>Flavobacteriales</taxon>
        <taxon>Flavobacteriaceae</taxon>
        <taxon>Postechiella</taxon>
    </lineage>
</organism>
<keyword evidence="3" id="KW-0732">Signal</keyword>